<accession>A0A4S2CWU5</accession>
<proteinExistence type="predicted"/>
<evidence type="ECO:0000313" key="2">
    <source>
        <dbReference type="Proteomes" id="UP000306631"/>
    </source>
</evidence>
<dbReference type="RefSeq" id="WP_026070713.1">
    <property type="nucleotide sequence ID" value="NZ_SRYW01000010.1"/>
</dbReference>
<keyword evidence="1" id="KW-0489">Methyltransferase</keyword>
<organism evidence="1 2">
    <name type="scientific">Stenotrophomonas maltophilia</name>
    <name type="common">Pseudomonas maltophilia</name>
    <name type="synonym">Xanthomonas maltophilia</name>
    <dbReference type="NCBI Taxonomy" id="40324"/>
    <lineage>
        <taxon>Bacteria</taxon>
        <taxon>Pseudomonadati</taxon>
        <taxon>Pseudomonadota</taxon>
        <taxon>Gammaproteobacteria</taxon>
        <taxon>Lysobacterales</taxon>
        <taxon>Lysobacteraceae</taxon>
        <taxon>Stenotrophomonas</taxon>
        <taxon>Stenotrophomonas maltophilia group</taxon>
    </lineage>
</organism>
<dbReference type="GO" id="GO:0032259">
    <property type="term" value="P:methylation"/>
    <property type="evidence" value="ECO:0007669"/>
    <property type="project" value="UniProtKB-KW"/>
</dbReference>
<comment type="caution">
    <text evidence="1">The sequence shown here is derived from an EMBL/GenBank/DDBJ whole genome shotgun (WGS) entry which is preliminary data.</text>
</comment>
<protein>
    <submittedName>
        <fullName evidence="1">DNA methylase</fullName>
    </submittedName>
</protein>
<name>A0A4S2CWU5_STEMA</name>
<dbReference type="GO" id="GO:0008168">
    <property type="term" value="F:methyltransferase activity"/>
    <property type="evidence" value="ECO:0007669"/>
    <property type="project" value="UniProtKB-KW"/>
</dbReference>
<dbReference type="AlphaFoldDB" id="A0A4S2CWU5"/>
<gene>
    <name evidence="1" type="ORF">E5352_12785</name>
</gene>
<dbReference type="EMBL" id="SRYW01000010">
    <property type="protein sequence ID" value="TGY33457.1"/>
    <property type="molecule type" value="Genomic_DNA"/>
</dbReference>
<evidence type="ECO:0000313" key="1">
    <source>
        <dbReference type="EMBL" id="TGY33457.1"/>
    </source>
</evidence>
<dbReference type="Proteomes" id="UP000306631">
    <property type="component" value="Unassembled WGS sequence"/>
</dbReference>
<dbReference type="OrthoDB" id="7061039at2"/>
<keyword evidence="1" id="KW-0808">Transferase</keyword>
<sequence>MAKSPSHRFGQIIGDLLEEIVLPQLQAYCDARGLYLDKKGKRAARSGSKVSWQDRYKNFHDLDFVIESGGSDGVRGRPVAFIEAAWRRYTKHSRAKAQEIQGAVMPIAEQHSWDKPFLGAILAGVFTRDSLAQMRSCGFETILMPYDSIVEAFASVGIDARFDEETPDQEFAHAVEQIESLTPEKRASLKAQLTANNAAQLAGFFDSLKKAIDRAVSKVMVIPLHGVEREFAGVDAATQFLAEHDQARVDEGAFRKYEIVVRYSNGDRVEASFEDRAAALGFLGYIGATAH</sequence>
<reference evidence="1 2" key="1">
    <citation type="submission" date="2019-04" db="EMBL/GenBank/DDBJ databases">
        <title>Microbes associate with the intestines of laboratory mice.</title>
        <authorList>
            <person name="Navarre W."/>
            <person name="Wong E."/>
            <person name="Huang K."/>
            <person name="Tropini C."/>
            <person name="Ng K."/>
            <person name="Yu B."/>
        </authorList>
    </citation>
    <scope>NUCLEOTIDE SEQUENCE [LARGE SCALE GENOMIC DNA]</scope>
    <source>
        <strain evidence="1 2">NM62_B4-13</strain>
    </source>
</reference>